<protein>
    <submittedName>
        <fullName evidence="5">Polysaccharide deacetylase family protein</fullName>
    </submittedName>
</protein>
<dbReference type="PROSITE" id="PS51257">
    <property type="entry name" value="PROKAR_LIPOPROTEIN"/>
    <property type="match status" value="1"/>
</dbReference>
<name>A0A5C5BAD1_9MICO</name>
<feature type="domain" description="NodB homology" evidence="4">
    <location>
        <begin position="267"/>
        <end position="443"/>
    </location>
</feature>
<dbReference type="PANTHER" id="PTHR10587">
    <property type="entry name" value="GLYCOSYL TRANSFERASE-RELATED"/>
    <property type="match status" value="1"/>
</dbReference>
<dbReference type="RefSeq" id="WP_139987025.1">
    <property type="nucleotide sequence ID" value="NZ_VENP01000030.1"/>
</dbReference>
<dbReference type="SUPFAM" id="SSF88713">
    <property type="entry name" value="Glycoside hydrolase/deacetylase"/>
    <property type="match status" value="1"/>
</dbReference>
<dbReference type="InterPro" id="IPR011330">
    <property type="entry name" value="Glyco_hydro/deAcase_b/a-brl"/>
</dbReference>
<dbReference type="Gene3D" id="3.20.20.370">
    <property type="entry name" value="Glycoside hydrolase/deacetylase"/>
    <property type="match status" value="1"/>
</dbReference>
<dbReference type="CDD" id="cd10917">
    <property type="entry name" value="CE4_NodB_like_6s_7s"/>
    <property type="match status" value="1"/>
</dbReference>
<keyword evidence="2" id="KW-0378">Hydrolase</keyword>
<evidence type="ECO:0000256" key="3">
    <source>
        <dbReference type="SAM" id="SignalP"/>
    </source>
</evidence>
<evidence type="ECO:0000256" key="2">
    <source>
        <dbReference type="ARBA" id="ARBA00022801"/>
    </source>
</evidence>
<dbReference type="PROSITE" id="PS51677">
    <property type="entry name" value="NODB"/>
    <property type="match status" value="1"/>
</dbReference>
<accession>A0A5C5BAD1</accession>
<keyword evidence="1" id="KW-0479">Metal-binding</keyword>
<dbReference type="EMBL" id="VENP01000030">
    <property type="protein sequence ID" value="TNU73890.1"/>
    <property type="molecule type" value="Genomic_DNA"/>
</dbReference>
<dbReference type="GO" id="GO:0016020">
    <property type="term" value="C:membrane"/>
    <property type="evidence" value="ECO:0007669"/>
    <property type="project" value="TreeGrafter"/>
</dbReference>
<dbReference type="AlphaFoldDB" id="A0A5C5BAD1"/>
<dbReference type="GO" id="GO:0046872">
    <property type="term" value="F:metal ion binding"/>
    <property type="evidence" value="ECO:0007669"/>
    <property type="project" value="UniProtKB-KW"/>
</dbReference>
<dbReference type="PANTHER" id="PTHR10587:SF133">
    <property type="entry name" value="CHITIN DEACETYLASE 1-RELATED"/>
    <property type="match status" value="1"/>
</dbReference>
<sequence>MRRSRWVAALAVPLLLAACTAPGGSDSDAQAGVSLAPTDPPVTADPTAAGLVAVGVDGSSDGTLDTAALTSFPLLAASAQRCDGVPVPPDADPASVDAAQGDAAQGDAASVAIEVVAAYRQVLGVRCESTAGARTVYTDAASGRVWQGGELVSDAGHAIVSPAFAEVTGDDVADPFADVRFDTEGDLVLVHSDGTAWRLRADETDALLTDAGRVVRGSVRSGGAFVGAIATTAQVVPAPASAPLPAPPVPPAPVTPPAAGVDCAVAKCLALTFDDGPGPDTPRLLQILADKDVKATFFMVGSNVSRYPSTVKAIADAGHELANHTWNHPNLTTLSAGDMASEIQRTSQAIVDAAGQAPDALRPPYGAVDDAVLAEAGRDGMAVVLWNVDSEDWKSKNAQATHDRVITTAKQNGIVLMHDIHSWTIDAVPSIIDDLRAQGYTFVTVEQLLGGSMQPGTKHFSGG</sequence>
<reference evidence="5 6" key="1">
    <citation type="submission" date="2019-06" db="EMBL/GenBank/DDBJ databases">
        <title>Draft genome sequence of Miniimonas arenae KCTC 19750T isolated from sea sand.</title>
        <authorList>
            <person name="Park S.-J."/>
        </authorList>
    </citation>
    <scope>NUCLEOTIDE SEQUENCE [LARGE SCALE GENOMIC DNA]</scope>
    <source>
        <strain evidence="5 6">KCTC 19750</strain>
    </source>
</reference>
<dbReference type="Pfam" id="PF01522">
    <property type="entry name" value="Polysacc_deac_1"/>
    <property type="match status" value="1"/>
</dbReference>
<feature type="signal peptide" evidence="3">
    <location>
        <begin position="1"/>
        <end position="23"/>
    </location>
</feature>
<dbReference type="InterPro" id="IPR002509">
    <property type="entry name" value="NODB_dom"/>
</dbReference>
<dbReference type="Proteomes" id="UP000313849">
    <property type="component" value="Unassembled WGS sequence"/>
</dbReference>
<dbReference type="OrthoDB" id="9797391at2"/>
<evidence type="ECO:0000259" key="4">
    <source>
        <dbReference type="PROSITE" id="PS51677"/>
    </source>
</evidence>
<dbReference type="GO" id="GO:0005975">
    <property type="term" value="P:carbohydrate metabolic process"/>
    <property type="evidence" value="ECO:0007669"/>
    <property type="project" value="InterPro"/>
</dbReference>
<proteinExistence type="predicted"/>
<dbReference type="InterPro" id="IPR050248">
    <property type="entry name" value="Polysacc_deacetylase_ArnD"/>
</dbReference>
<evidence type="ECO:0000313" key="5">
    <source>
        <dbReference type="EMBL" id="TNU73890.1"/>
    </source>
</evidence>
<gene>
    <name evidence="5" type="ORF">FH969_08925</name>
</gene>
<evidence type="ECO:0000313" key="6">
    <source>
        <dbReference type="Proteomes" id="UP000313849"/>
    </source>
</evidence>
<evidence type="ECO:0000256" key="1">
    <source>
        <dbReference type="ARBA" id="ARBA00022723"/>
    </source>
</evidence>
<organism evidence="5 6">
    <name type="scientific">Miniimonas arenae</name>
    <dbReference type="NCBI Taxonomy" id="676201"/>
    <lineage>
        <taxon>Bacteria</taxon>
        <taxon>Bacillati</taxon>
        <taxon>Actinomycetota</taxon>
        <taxon>Actinomycetes</taxon>
        <taxon>Micrococcales</taxon>
        <taxon>Beutenbergiaceae</taxon>
        <taxon>Miniimonas</taxon>
    </lineage>
</organism>
<dbReference type="GO" id="GO:0016810">
    <property type="term" value="F:hydrolase activity, acting on carbon-nitrogen (but not peptide) bonds"/>
    <property type="evidence" value="ECO:0007669"/>
    <property type="project" value="InterPro"/>
</dbReference>
<comment type="caution">
    <text evidence="5">The sequence shown here is derived from an EMBL/GenBank/DDBJ whole genome shotgun (WGS) entry which is preliminary data.</text>
</comment>
<feature type="chain" id="PRO_5039014570" evidence="3">
    <location>
        <begin position="24"/>
        <end position="463"/>
    </location>
</feature>
<keyword evidence="3" id="KW-0732">Signal</keyword>
<keyword evidence="6" id="KW-1185">Reference proteome</keyword>